<dbReference type="GO" id="GO:0005739">
    <property type="term" value="C:mitochondrion"/>
    <property type="evidence" value="ECO:0007669"/>
    <property type="project" value="UniProtKB-SubCell"/>
</dbReference>
<dbReference type="GO" id="GO:0006412">
    <property type="term" value="P:translation"/>
    <property type="evidence" value="ECO:0007669"/>
    <property type="project" value="InterPro"/>
</dbReference>
<reference evidence="8" key="2">
    <citation type="submission" date="2025-08" db="UniProtKB">
        <authorList>
            <consortium name="Ensembl"/>
        </authorList>
    </citation>
    <scope>IDENTIFICATION</scope>
</reference>
<comment type="similarity">
    <text evidence="2">Belongs to the bacterial ribosomal protein bL33 family.</text>
</comment>
<name>A0A8C9UZM8_SCLFO</name>
<dbReference type="SUPFAM" id="SSF57829">
    <property type="entry name" value="Zn-binding ribosomal proteins"/>
    <property type="match status" value="1"/>
</dbReference>
<dbReference type="InterPro" id="IPR011332">
    <property type="entry name" value="Ribosomal_zn-bd"/>
</dbReference>
<evidence type="ECO:0000256" key="7">
    <source>
        <dbReference type="ARBA" id="ARBA00035436"/>
    </source>
</evidence>
<accession>A0A8C9UZM8</accession>
<evidence type="ECO:0000256" key="2">
    <source>
        <dbReference type="ARBA" id="ARBA00007596"/>
    </source>
</evidence>
<evidence type="ECO:0000313" key="9">
    <source>
        <dbReference type="Proteomes" id="UP000694397"/>
    </source>
</evidence>
<dbReference type="NCBIfam" id="TIGR01023">
    <property type="entry name" value="rpmG_bact"/>
    <property type="match status" value="1"/>
</dbReference>
<reference evidence="8 9" key="1">
    <citation type="submission" date="2019-04" db="EMBL/GenBank/DDBJ databases">
        <authorList>
            <consortium name="Wellcome Sanger Institute Data Sharing"/>
        </authorList>
    </citation>
    <scope>NUCLEOTIDE SEQUENCE [LARGE SCALE GENOMIC DNA]</scope>
</reference>
<dbReference type="PANTHER" id="PTHR47037:SF1">
    <property type="entry name" value="LARGE RIBOSOMAL SUBUNIT PROTEIN BL33M"/>
    <property type="match status" value="1"/>
</dbReference>
<dbReference type="Ensembl" id="ENSSFOT00015006985.2">
    <property type="protein sequence ID" value="ENSSFOP00015006876.1"/>
    <property type="gene ID" value="ENSSFOG00015004529.2"/>
</dbReference>
<evidence type="ECO:0000256" key="6">
    <source>
        <dbReference type="ARBA" id="ARBA00035275"/>
    </source>
</evidence>
<dbReference type="GO" id="GO:0003735">
    <property type="term" value="F:structural constituent of ribosome"/>
    <property type="evidence" value="ECO:0007669"/>
    <property type="project" value="InterPro"/>
</dbReference>
<sequence length="73" mass="8509">MFLTAVNREYLIYYGCAVSESKKLLVEMVSAAGTGYTFTAKRNRLKEKLVMRKLDPIVKQHVLFIEKRKIRTL</sequence>
<dbReference type="PANTHER" id="PTHR47037">
    <property type="entry name" value="39S RIBOSOMAL PROTEIN L33, MITOCHONDRIAL"/>
    <property type="match status" value="1"/>
</dbReference>
<dbReference type="Proteomes" id="UP000694397">
    <property type="component" value="Chromosome 15"/>
</dbReference>
<dbReference type="InterPro" id="IPR052008">
    <property type="entry name" value="Mitoribosomal_protein_bL33"/>
</dbReference>
<reference evidence="8" key="3">
    <citation type="submission" date="2025-09" db="UniProtKB">
        <authorList>
            <consortium name="Ensembl"/>
        </authorList>
    </citation>
    <scope>IDENTIFICATION</scope>
</reference>
<dbReference type="GeneTree" id="ENSGT00390000010130"/>
<dbReference type="AlphaFoldDB" id="A0A8C9UZM8"/>
<protein>
    <recommendedName>
        <fullName evidence="6">Large ribosomal subunit protein bL33m</fullName>
    </recommendedName>
    <alternativeName>
        <fullName evidence="7">39S ribosomal protein L33, mitochondrial</fullName>
    </alternativeName>
</protein>
<dbReference type="GO" id="GO:0005840">
    <property type="term" value="C:ribosome"/>
    <property type="evidence" value="ECO:0007669"/>
    <property type="project" value="UniProtKB-KW"/>
</dbReference>
<dbReference type="GO" id="GO:1990904">
    <property type="term" value="C:ribonucleoprotein complex"/>
    <property type="evidence" value="ECO:0007669"/>
    <property type="project" value="UniProtKB-KW"/>
</dbReference>
<proteinExistence type="inferred from homology"/>
<evidence type="ECO:0000256" key="5">
    <source>
        <dbReference type="ARBA" id="ARBA00023274"/>
    </source>
</evidence>
<keyword evidence="9" id="KW-1185">Reference proteome</keyword>
<dbReference type="InterPro" id="IPR038584">
    <property type="entry name" value="Ribosomal_bL33_sf"/>
</dbReference>
<evidence type="ECO:0000313" key="8">
    <source>
        <dbReference type="Ensembl" id="ENSSFOP00015006876.1"/>
    </source>
</evidence>
<dbReference type="Gene3D" id="2.20.28.120">
    <property type="entry name" value="Ribosomal protein L33"/>
    <property type="match status" value="1"/>
</dbReference>
<dbReference type="OrthoDB" id="275534at2759"/>
<keyword evidence="4" id="KW-0496">Mitochondrion</keyword>
<evidence type="ECO:0000256" key="3">
    <source>
        <dbReference type="ARBA" id="ARBA00022980"/>
    </source>
</evidence>
<gene>
    <name evidence="8" type="primary">MRPL33</name>
    <name evidence="8" type="synonym">mrpl33</name>
</gene>
<comment type="subcellular location">
    <subcellularLocation>
        <location evidence="1">Mitochondrion</location>
    </subcellularLocation>
</comment>
<evidence type="ECO:0000256" key="4">
    <source>
        <dbReference type="ARBA" id="ARBA00023128"/>
    </source>
</evidence>
<keyword evidence="3" id="KW-0689">Ribosomal protein</keyword>
<evidence type="ECO:0000256" key="1">
    <source>
        <dbReference type="ARBA" id="ARBA00004173"/>
    </source>
</evidence>
<dbReference type="Pfam" id="PF00471">
    <property type="entry name" value="Ribosomal_L33"/>
    <property type="match status" value="1"/>
</dbReference>
<dbReference type="InterPro" id="IPR001705">
    <property type="entry name" value="Ribosomal_bL33"/>
</dbReference>
<keyword evidence="5" id="KW-0687">Ribonucleoprotein</keyword>
<organism evidence="8 9">
    <name type="scientific">Scleropages formosus</name>
    <name type="common">Asian bonytongue</name>
    <name type="synonym">Osteoglossum formosum</name>
    <dbReference type="NCBI Taxonomy" id="113540"/>
    <lineage>
        <taxon>Eukaryota</taxon>
        <taxon>Metazoa</taxon>
        <taxon>Chordata</taxon>
        <taxon>Craniata</taxon>
        <taxon>Vertebrata</taxon>
        <taxon>Euteleostomi</taxon>
        <taxon>Actinopterygii</taxon>
        <taxon>Neopterygii</taxon>
        <taxon>Teleostei</taxon>
        <taxon>Osteoglossocephala</taxon>
        <taxon>Osteoglossomorpha</taxon>
        <taxon>Osteoglossiformes</taxon>
        <taxon>Osteoglossidae</taxon>
        <taxon>Scleropages</taxon>
    </lineage>
</organism>